<dbReference type="Pfam" id="PF00563">
    <property type="entry name" value="EAL"/>
    <property type="match status" value="1"/>
</dbReference>
<dbReference type="SMART" id="SM00052">
    <property type="entry name" value="EAL"/>
    <property type="match status" value="1"/>
</dbReference>
<accession>A0A510IE30</accession>
<dbReference type="SUPFAM" id="SSF141868">
    <property type="entry name" value="EAL domain-like"/>
    <property type="match status" value="1"/>
</dbReference>
<dbReference type="InterPro" id="IPR035919">
    <property type="entry name" value="EAL_sf"/>
</dbReference>
<feature type="domain" description="EAL" evidence="1">
    <location>
        <begin position="41"/>
        <end position="280"/>
    </location>
</feature>
<evidence type="ECO:0000313" key="3">
    <source>
        <dbReference type="Proteomes" id="UP000315115"/>
    </source>
</evidence>
<dbReference type="Proteomes" id="UP000315115">
    <property type="component" value="Chromosome 2"/>
</dbReference>
<dbReference type="InterPro" id="IPR050706">
    <property type="entry name" value="Cyclic-di-GMP_PDE-like"/>
</dbReference>
<dbReference type="RefSeq" id="WP_138955129.1">
    <property type="nucleotide sequence ID" value="NZ_AP019799.1"/>
</dbReference>
<dbReference type="EMBL" id="AP019799">
    <property type="protein sequence ID" value="BBL92032.1"/>
    <property type="molecule type" value="Genomic_DNA"/>
</dbReference>
<dbReference type="PANTHER" id="PTHR33121:SF79">
    <property type="entry name" value="CYCLIC DI-GMP PHOSPHODIESTERASE PDED-RELATED"/>
    <property type="match status" value="1"/>
</dbReference>
<dbReference type="AlphaFoldDB" id="A0A510IE30"/>
<reference evidence="3" key="1">
    <citation type="submission" date="2019-07" db="EMBL/GenBank/DDBJ databases">
        <title>Complete Genome Sequences of Vibrion rotiferianus strain AM7.</title>
        <authorList>
            <person name="Miyazaki K."/>
            <person name="Wiseschart A."/>
            <person name="Pootanakit K."/>
            <person name="Ishimori K."/>
            <person name="Kitahara K."/>
        </authorList>
    </citation>
    <scope>NUCLEOTIDE SEQUENCE [LARGE SCALE GENOMIC DNA]</scope>
    <source>
        <strain evidence="3">AM7</strain>
    </source>
</reference>
<dbReference type="CDD" id="cd01948">
    <property type="entry name" value="EAL"/>
    <property type="match status" value="1"/>
</dbReference>
<dbReference type="PANTHER" id="PTHR33121">
    <property type="entry name" value="CYCLIC DI-GMP PHOSPHODIESTERASE PDEF"/>
    <property type="match status" value="1"/>
</dbReference>
<gene>
    <name evidence="2" type="ORF">VroAM7_46850</name>
</gene>
<protein>
    <recommendedName>
        <fullName evidence="1">EAL domain-containing protein</fullName>
    </recommendedName>
</protein>
<evidence type="ECO:0000259" key="1">
    <source>
        <dbReference type="PROSITE" id="PS50883"/>
    </source>
</evidence>
<dbReference type="GO" id="GO:0071111">
    <property type="term" value="F:cyclic-guanylate-specific phosphodiesterase activity"/>
    <property type="evidence" value="ECO:0007669"/>
    <property type="project" value="InterPro"/>
</dbReference>
<dbReference type="Gene3D" id="3.20.20.450">
    <property type="entry name" value="EAL domain"/>
    <property type="match status" value="1"/>
</dbReference>
<dbReference type="PROSITE" id="PS50883">
    <property type="entry name" value="EAL"/>
    <property type="match status" value="1"/>
</dbReference>
<dbReference type="InterPro" id="IPR001633">
    <property type="entry name" value="EAL_dom"/>
</dbReference>
<evidence type="ECO:0000313" key="2">
    <source>
        <dbReference type="EMBL" id="BBL92032.1"/>
    </source>
</evidence>
<name>A0A510IE30_9VIBR</name>
<sequence>MIEETYDLYQLITNITQYAQFNEKSKHLRLDQQNHKNIIRQLKIVNSLEFAIENNDFQIAIQPIIDNKTDAVHSVEALARWDLKSVGSIAPGEFIPLIEKLGYASTFGWIIVDKCCDFLLFSKYQNINVNISVSFLKSSNFVTNLLKRTQKRELDPSQLTLEITESIFLDDDALVKNRLLELSSLGFKLSLDDFGSGFSSIMGLFNLPFDQIKIDKSFTKEINTTPHLSSLIRFLAKTSKKMNVELVAEGVECEGQLCKLKTYGVSHVQGYFLGRPTLDY</sequence>
<proteinExistence type="predicted"/>
<organism evidence="2 3">
    <name type="scientific">Vibrio rotiferianus</name>
    <dbReference type="NCBI Taxonomy" id="190895"/>
    <lineage>
        <taxon>Bacteria</taxon>
        <taxon>Pseudomonadati</taxon>
        <taxon>Pseudomonadota</taxon>
        <taxon>Gammaproteobacteria</taxon>
        <taxon>Vibrionales</taxon>
        <taxon>Vibrionaceae</taxon>
        <taxon>Vibrio</taxon>
    </lineage>
</organism>